<gene>
    <name evidence="2" type="ORF">E8L99_21675</name>
</gene>
<evidence type="ECO:0000313" key="3">
    <source>
        <dbReference type="Proteomes" id="UP000298588"/>
    </source>
</evidence>
<proteinExistence type="predicted"/>
<dbReference type="KEGG" id="paqt:E8L99_21675"/>
<keyword evidence="3" id="KW-1185">Reference proteome</keyword>
<feature type="transmembrane region" description="Helical" evidence="1">
    <location>
        <begin position="269"/>
        <end position="287"/>
    </location>
</feature>
<dbReference type="Proteomes" id="UP000298588">
    <property type="component" value="Chromosome"/>
</dbReference>
<dbReference type="OrthoDB" id="8484120at2"/>
<protein>
    <recommendedName>
        <fullName evidence="4">Glycosyltransferase RgtA/B/C/D-like domain-containing protein</fullName>
    </recommendedName>
</protein>
<name>A0A4D7QLU8_9HYPH</name>
<evidence type="ECO:0000256" key="1">
    <source>
        <dbReference type="SAM" id="Phobius"/>
    </source>
</evidence>
<feature type="transmembrane region" description="Helical" evidence="1">
    <location>
        <begin position="351"/>
        <end position="370"/>
    </location>
</feature>
<evidence type="ECO:0000313" key="2">
    <source>
        <dbReference type="EMBL" id="QCK88185.1"/>
    </source>
</evidence>
<feature type="transmembrane region" description="Helical" evidence="1">
    <location>
        <begin position="146"/>
        <end position="170"/>
    </location>
</feature>
<feature type="transmembrane region" description="Helical" evidence="1">
    <location>
        <begin position="79"/>
        <end position="104"/>
    </location>
</feature>
<sequence>MIGLTIFSFLYWMAYVPHQNLHDGAHYVVSGVSLVRDQANINYPYHPHRWGNAYEFWQAGTAKFDVRVSYPSQLYGAMLGFYSLLAGGLAMSSVTMNALVNCALGNILTYLVLRRYASGMTLLFSVVATATLALMVVILAPGNNGVGYAAALFVLWLIICTRAHPALIGLVLGASCHLRSQLLSLAPLLPFIIVAVNPRRRLPPVLGWIGLGTGASYFGFSILFALLVGGSSNAMQFYTDHFSSSLLGKQGLNEFLIVANKFIQAMIRLFASDQMFLFAPLMFGLLILSRSRLARTLAGTSIAFVMMSVVLYSFDRFAPPQPRYFIVAVPMIALAGVISLRDYVVITGSRVSAAVAAGFFAALTTGTLYTHHGFAGHRLSIADVWQRATYLDFPGAAETLTHTFGPDDVVIVNHSLPTGLRYLPKVIYVPPYEQFLAGDNSNIAGMAFVFGDNVPDDFFKPRDWMPSNNLPETFVDKRGTVFRRVYARSNVLQTPGGIAASRVHMAIYQRVTP</sequence>
<dbReference type="AlphaFoldDB" id="A0A4D7QLU8"/>
<keyword evidence="1" id="KW-1133">Transmembrane helix</keyword>
<feature type="transmembrane region" description="Helical" evidence="1">
    <location>
        <begin position="324"/>
        <end position="345"/>
    </location>
</feature>
<keyword evidence="1" id="KW-0812">Transmembrane</keyword>
<organism evidence="2 3">
    <name type="scientific">Phreatobacter aquaticus</name>
    <dbReference type="NCBI Taxonomy" id="2570229"/>
    <lineage>
        <taxon>Bacteria</taxon>
        <taxon>Pseudomonadati</taxon>
        <taxon>Pseudomonadota</taxon>
        <taxon>Alphaproteobacteria</taxon>
        <taxon>Hyphomicrobiales</taxon>
        <taxon>Phreatobacteraceae</taxon>
        <taxon>Phreatobacter</taxon>
    </lineage>
</organism>
<keyword evidence="1" id="KW-0472">Membrane</keyword>
<dbReference type="EMBL" id="CP039865">
    <property type="protein sequence ID" value="QCK88185.1"/>
    <property type="molecule type" value="Genomic_DNA"/>
</dbReference>
<feature type="transmembrane region" description="Helical" evidence="1">
    <location>
        <begin position="116"/>
        <end position="140"/>
    </location>
</feature>
<feature type="transmembrane region" description="Helical" evidence="1">
    <location>
        <begin position="293"/>
        <end position="312"/>
    </location>
</feature>
<dbReference type="RefSeq" id="WP_137101513.1">
    <property type="nucleotide sequence ID" value="NZ_CP039865.1"/>
</dbReference>
<reference evidence="2 3" key="1">
    <citation type="submission" date="2019-04" db="EMBL/GenBank/DDBJ databases">
        <title>Phreatobacter aquaticus sp. nov.</title>
        <authorList>
            <person name="Choi A."/>
            <person name="Baek K."/>
        </authorList>
    </citation>
    <scope>NUCLEOTIDE SEQUENCE [LARGE SCALE GENOMIC DNA]</scope>
    <source>
        <strain evidence="2 3">NMCR1094</strain>
    </source>
</reference>
<feature type="transmembrane region" description="Helical" evidence="1">
    <location>
        <begin position="205"/>
        <end position="228"/>
    </location>
</feature>
<accession>A0A4D7QLU8</accession>
<evidence type="ECO:0008006" key="4">
    <source>
        <dbReference type="Google" id="ProtNLM"/>
    </source>
</evidence>